<dbReference type="Proteomes" id="UP000287563">
    <property type="component" value="Unassembled WGS sequence"/>
</dbReference>
<organism evidence="3 4">
    <name type="scientific">Photobacterium chitinilyticum</name>
    <dbReference type="NCBI Taxonomy" id="2485123"/>
    <lineage>
        <taxon>Bacteria</taxon>
        <taxon>Pseudomonadati</taxon>
        <taxon>Pseudomonadota</taxon>
        <taxon>Gammaproteobacteria</taxon>
        <taxon>Vibrionales</taxon>
        <taxon>Vibrionaceae</taxon>
        <taxon>Photobacterium</taxon>
    </lineage>
</organism>
<dbReference type="PANTHER" id="PTHR43674:SF2">
    <property type="entry name" value="BETA-UREIDOPROPIONASE"/>
    <property type="match status" value="1"/>
</dbReference>
<evidence type="ECO:0000313" key="4">
    <source>
        <dbReference type="Proteomes" id="UP000287563"/>
    </source>
</evidence>
<accession>A0A3S4TPV5</accession>
<dbReference type="InterPro" id="IPR036526">
    <property type="entry name" value="C-N_Hydrolase_sf"/>
</dbReference>
<evidence type="ECO:0000259" key="2">
    <source>
        <dbReference type="PROSITE" id="PS50263"/>
    </source>
</evidence>
<proteinExistence type="predicted"/>
<keyword evidence="1 3" id="KW-0378">Hydrolase</keyword>
<evidence type="ECO:0000256" key="1">
    <source>
        <dbReference type="ARBA" id="ARBA00022801"/>
    </source>
</evidence>
<name>A0A3S4TPV5_9GAMM</name>
<dbReference type="InterPro" id="IPR050345">
    <property type="entry name" value="Aliph_Amidase/BUP"/>
</dbReference>
<dbReference type="EMBL" id="RJLM01000001">
    <property type="protein sequence ID" value="RWX57293.1"/>
    <property type="molecule type" value="Genomic_DNA"/>
</dbReference>
<dbReference type="SUPFAM" id="SSF56317">
    <property type="entry name" value="Carbon-nitrogen hydrolase"/>
    <property type="match status" value="1"/>
</dbReference>
<dbReference type="PANTHER" id="PTHR43674">
    <property type="entry name" value="NITRILASE C965.09-RELATED"/>
    <property type="match status" value="1"/>
</dbReference>
<dbReference type="Gene3D" id="3.60.110.10">
    <property type="entry name" value="Carbon-nitrogen hydrolase"/>
    <property type="match status" value="1"/>
</dbReference>
<gene>
    <name evidence="3" type="ORF">EDI28_04475</name>
</gene>
<dbReference type="CDD" id="cd07197">
    <property type="entry name" value="nitrilase"/>
    <property type="match status" value="1"/>
</dbReference>
<dbReference type="OrthoDB" id="9803803at2"/>
<dbReference type="RefSeq" id="WP_128782601.1">
    <property type="nucleotide sequence ID" value="NZ_RJLM01000001.1"/>
</dbReference>
<reference evidence="3 4" key="1">
    <citation type="submission" date="2018-11" db="EMBL/GenBank/DDBJ databases">
        <title>Photobacterium sp. BEI247 sp. nov., a marine bacterium isolated from Yongle Blue Hole in the South China Sea.</title>
        <authorList>
            <person name="Wang X."/>
        </authorList>
    </citation>
    <scope>NUCLEOTIDE SEQUENCE [LARGE SCALE GENOMIC DNA]</scope>
    <source>
        <strain evidence="4">BEI247</strain>
    </source>
</reference>
<evidence type="ECO:0000313" key="3">
    <source>
        <dbReference type="EMBL" id="RWX57293.1"/>
    </source>
</evidence>
<dbReference type="PROSITE" id="PS50263">
    <property type="entry name" value="CN_HYDROLASE"/>
    <property type="match status" value="1"/>
</dbReference>
<comment type="caution">
    <text evidence="3">The sequence shown here is derived from an EMBL/GenBank/DDBJ whole genome shotgun (WGS) entry which is preliminary data.</text>
</comment>
<keyword evidence="4" id="KW-1185">Reference proteome</keyword>
<feature type="domain" description="CN hydrolase" evidence="2">
    <location>
        <begin position="1"/>
        <end position="239"/>
    </location>
</feature>
<dbReference type="InterPro" id="IPR003010">
    <property type="entry name" value="C-N_Hydrolase"/>
</dbReference>
<dbReference type="GO" id="GO:0016811">
    <property type="term" value="F:hydrolase activity, acting on carbon-nitrogen (but not peptide) bonds, in linear amides"/>
    <property type="evidence" value="ECO:0007669"/>
    <property type="project" value="UniProtKB-ARBA"/>
</dbReference>
<dbReference type="Pfam" id="PF00795">
    <property type="entry name" value="CN_hydrolase"/>
    <property type="match status" value="1"/>
</dbReference>
<sequence length="265" mass="29547">MKISIIQTDVSYKNKHENINRVTDLLATAKLIGDVVLLPELFSTGYIFNEASEIHELSENYGDSETIESLHLLAKKYNTLIVAGVAESIGGEYFNTVAVVDGNGLKTKYRKISQTTIDKQYFSRGQELITFEHQGITFGIAICFDLWFPEITRKYSELGVDVLLHPSNFGGEQSLQISRARAIENSMYVVTCNRVGADITKTLTGKYRGCSQVCSPSGNYLLRLGDEHTLATIEIDVDVTSQKQVIEVSLREERSVISNLINHTV</sequence>
<protein>
    <submittedName>
        <fullName evidence="3">Carbon-nitrogen hydrolase family protein</fullName>
    </submittedName>
</protein>
<dbReference type="AlphaFoldDB" id="A0A3S4TPV5"/>